<sequence length="73" mass="8290">QFLLMAAFARYHTYYKGNSNDAYVDLTYFPGGIFKGFSIRDRMEVANGGFASSPLNPGNKPFVYNRVMLTYAF</sequence>
<dbReference type="EMBL" id="NCBC01000733">
    <property type="protein sequence ID" value="OYV73219.1"/>
    <property type="molecule type" value="Genomic_DNA"/>
</dbReference>
<name>A0A257SJ98_9PROT</name>
<accession>A0A257SJ98</accession>
<reference evidence="1 2" key="1">
    <citation type="submission" date="2017-03" db="EMBL/GenBank/DDBJ databases">
        <title>Lifting the veil on microbial sulfur biogeochemistry in mining wastewaters.</title>
        <authorList>
            <person name="Kantor R.S."/>
            <person name="Colenbrander Nelson T."/>
            <person name="Marshall S."/>
            <person name="Bennett D."/>
            <person name="Apte S."/>
            <person name="Camacho D."/>
            <person name="Thomas B.C."/>
            <person name="Warren L.A."/>
            <person name="Banfield J.F."/>
        </authorList>
    </citation>
    <scope>NUCLEOTIDE SEQUENCE [LARGE SCALE GENOMIC DNA]</scope>
    <source>
        <strain evidence="1">21-59-9</strain>
    </source>
</reference>
<dbReference type="AlphaFoldDB" id="A0A257SJ98"/>
<gene>
    <name evidence="1" type="ORF">B7Z70_13655</name>
</gene>
<organism evidence="1 2">
    <name type="scientific">Acidithiobacillus ferrivorans</name>
    <dbReference type="NCBI Taxonomy" id="160808"/>
    <lineage>
        <taxon>Bacteria</taxon>
        <taxon>Pseudomonadati</taxon>
        <taxon>Pseudomonadota</taxon>
        <taxon>Acidithiobacillia</taxon>
        <taxon>Acidithiobacillales</taxon>
        <taxon>Acidithiobacillaceae</taxon>
        <taxon>Acidithiobacillus</taxon>
    </lineage>
</organism>
<feature type="non-terminal residue" evidence="1">
    <location>
        <position position="1"/>
    </location>
</feature>
<protein>
    <recommendedName>
        <fullName evidence="3">Outer membrane porin, OprD family</fullName>
    </recommendedName>
</protein>
<comment type="caution">
    <text evidence="1">The sequence shown here is derived from an EMBL/GenBank/DDBJ whole genome shotgun (WGS) entry which is preliminary data.</text>
</comment>
<evidence type="ECO:0000313" key="1">
    <source>
        <dbReference type="EMBL" id="OYV73219.1"/>
    </source>
</evidence>
<evidence type="ECO:0000313" key="2">
    <source>
        <dbReference type="Proteomes" id="UP000216779"/>
    </source>
</evidence>
<evidence type="ECO:0008006" key="3">
    <source>
        <dbReference type="Google" id="ProtNLM"/>
    </source>
</evidence>
<dbReference type="Proteomes" id="UP000216779">
    <property type="component" value="Unassembled WGS sequence"/>
</dbReference>
<proteinExistence type="predicted"/>